<dbReference type="Proteomes" id="UP001217089">
    <property type="component" value="Unassembled WGS sequence"/>
</dbReference>
<dbReference type="InterPro" id="IPR001245">
    <property type="entry name" value="Ser-Thr/Tyr_kinase_cat_dom"/>
</dbReference>
<keyword evidence="5" id="KW-0812">Transmembrane</keyword>
<dbReference type="Gene3D" id="1.10.510.10">
    <property type="entry name" value="Transferase(Phosphotransferase) domain 1"/>
    <property type="match status" value="1"/>
</dbReference>
<evidence type="ECO:0000313" key="8">
    <source>
        <dbReference type="Proteomes" id="UP001217089"/>
    </source>
</evidence>
<keyword evidence="4" id="KW-0141">cGMP biosynthesis</keyword>
<keyword evidence="5" id="KW-0472">Membrane</keyword>
<dbReference type="EMBL" id="JARBDR010000813">
    <property type="protein sequence ID" value="KAJ8305358.1"/>
    <property type="molecule type" value="Genomic_DNA"/>
</dbReference>
<keyword evidence="2" id="KW-0547">Nucleotide-binding</keyword>
<dbReference type="InterPro" id="IPR000719">
    <property type="entry name" value="Prot_kinase_dom"/>
</dbReference>
<evidence type="ECO:0000256" key="1">
    <source>
        <dbReference type="ARBA" id="ARBA00012202"/>
    </source>
</evidence>
<feature type="transmembrane region" description="Helical" evidence="5">
    <location>
        <begin position="188"/>
        <end position="211"/>
    </location>
</feature>
<dbReference type="PROSITE" id="PS50011">
    <property type="entry name" value="PROTEIN_KINASE_DOM"/>
    <property type="match status" value="1"/>
</dbReference>
<keyword evidence="5" id="KW-1133">Transmembrane helix</keyword>
<evidence type="ECO:0000256" key="2">
    <source>
        <dbReference type="ARBA" id="ARBA00022741"/>
    </source>
</evidence>
<comment type="caution">
    <text evidence="7">The sequence shown here is derived from an EMBL/GenBank/DDBJ whole genome shotgun (WGS) entry which is preliminary data.</text>
</comment>
<dbReference type="SUPFAM" id="SSF56112">
    <property type="entry name" value="Protein kinase-like (PK-like)"/>
    <property type="match status" value="1"/>
</dbReference>
<dbReference type="EC" id="4.6.1.2" evidence="1"/>
<gene>
    <name evidence="7" type="ORF">KUTeg_015903</name>
</gene>
<evidence type="ECO:0000256" key="4">
    <source>
        <dbReference type="ARBA" id="ARBA00023293"/>
    </source>
</evidence>
<dbReference type="InterPro" id="IPR050401">
    <property type="entry name" value="Cyclic_nucleotide_synthase"/>
</dbReference>
<keyword evidence="3" id="KW-0456">Lyase</keyword>
<proteinExistence type="predicted"/>
<dbReference type="InterPro" id="IPR011009">
    <property type="entry name" value="Kinase-like_dom_sf"/>
</dbReference>
<evidence type="ECO:0000313" key="7">
    <source>
        <dbReference type="EMBL" id="KAJ8305358.1"/>
    </source>
</evidence>
<name>A0ABQ9EJA4_TEGGR</name>
<organism evidence="7 8">
    <name type="scientific">Tegillarca granosa</name>
    <name type="common">Malaysian cockle</name>
    <name type="synonym">Anadara granosa</name>
    <dbReference type="NCBI Taxonomy" id="220873"/>
    <lineage>
        <taxon>Eukaryota</taxon>
        <taxon>Metazoa</taxon>
        <taxon>Spiralia</taxon>
        <taxon>Lophotrochozoa</taxon>
        <taxon>Mollusca</taxon>
        <taxon>Bivalvia</taxon>
        <taxon>Autobranchia</taxon>
        <taxon>Pteriomorphia</taxon>
        <taxon>Arcoida</taxon>
        <taxon>Arcoidea</taxon>
        <taxon>Arcidae</taxon>
        <taxon>Tegillarca</taxon>
    </lineage>
</organism>
<reference evidence="7 8" key="1">
    <citation type="submission" date="2022-12" db="EMBL/GenBank/DDBJ databases">
        <title>Chromosome-level genome of Tegillarca granosa.</title>
        <authorList>
            <person name="Kim J."/>
        </authorList>
    </citation>
    <scope>NUCLEOTIDE SEQUENCE [LARGE SCALE GENOMIC DNA]</scope>
    <source>
        <strain evidence="7">Teg-2019</strain>
        <tissue evidence="7">Adductor muscle</tissue>
    </source>
</reference>
<feature type="domain" description="Protein kinase" evidence="6">
    <location>
        <begin position="194"/>
        <end position="475"/>
    </location>
</feature>
<dbReference type="PANTHER" id="PTHR11920">
    <property type="entry name" value="GUANYLYL CYCLASE"/>
    <property type="match status" value="1"/>
</dbReference>
<keyword evidence="8" id="KW-1185">Reference proteome</keyword>
<protein>
    <recommendedName>
        <fullName evidence="1">guanylate cyclase</fullName>
        <ecNumber evidence="1">4.6.1.2</ecNumber>
    </recommendedName>
</protein>
<evidence type="ECO:0000256" key="3">
    <source>
        <dbReference type="ARBA" id="ARBA00023239"/>
    </source>
</evidence>
<sequence length="518" mass="58110">MRDNVGVNLRWIVPPPSQIKAESPFDTTYELRLDSAFYDWAAPAGYFSQAGGSTKTWCETTNCPAASSATAINCCVHHVNVHSCPLAQTTNSLCGPWIPNDGQVFSHSDVLVGPVTQGNWTSHISGLYEEGLTSVIAHFKVADLHFALEMEITVLPKTVCGDSNCESSEGEDCESCPKDCGTCPLKSWQLALIAVFSVLIVAGIVGVIIYFQYQKRKLLFDESWIIPYDQVKEDDGLRGAFGSMISVNISGSQSEMSGTASSMALSAMRKQVFAKTAFLDGKTVAIRKIKKKEFSLTKTIRWEVKSVRFSFATDIARGMTYLHSHKMYHGRLKSNNCVVDDRWTVKITDFGLEEFRKRDEMLVDDDDDDDDSFYQEKRARVYKAPEFRNMEVYVPTPSGDVYAFAIILIEIAVRNDPYGDDWKPDLPDLSWEMGDDADSACPCPKDYIALIEDCWCDEPYKRPTIDAAKKTLQRINPNKLSPIDLMMAMMEKYSKHLESTVAERTQELVCCQEQLQTT</sequence>
<evidence type="ECO:0000256" key="5">
    <source>
        <dbReference type="SAM" id="Phobius"/>
    </source>
</evidence>
<accession>A0ABQ9EJA4</accession>
<dbReference type="PANTHER" id="PTHR11920:SF507">
    <property type="entry name" value="GUANYLATE CYCLASE"/>
    <property type="match status" value="1"/>
</dbReference>
<dbReference type="Pfam" id="PF07714">
    <property type="entry name" value="PK_Tyr_Ser-Thr"/>
    <property type="match status" value="1"/>
</dbReference>
<evidence type="ECO:0000259" key="6">
    <source>
        <dbReference type="PROSITE" id="PS50011"/>
    </source>
</evidence>